<accession>A0A9P1KA11</accession>
<sequence>MIVVSDTSPITNLAAIEKLDLLHLLYGTITIPVAVYNELTPAGTDEPVPGTLEVQTLPWIVTRPVQNTRQVDEILAAQRHIHLGEAEAIVLALELRSDLLLMDERRGRALATDYQLKVTGLLGVLLQAKHQGAIPAVQPLIDQLIEDAKFRIESKLYQHFLKLAEE</sequence>
<dbReference type="Pfam" id="PF11848">
    <property type="entry name" value="DUF3368"/>
    <property type="match status" value="1"/>
</dbReference>
<dbReference type="InterPro" id="IPR021799">
    <property type="entry name" value="PIN-like_prokaryotic"/>
</dbReference>
<dbReference type="AlphaFoldDB" id="A0A9P1KA11"/>
<evidence type="ECO:0008006" key="3">
    <source>
        <dbReference type="Google" id="ProtNLM"/>
    </source>
</evidence>
<gene>
    <name evidence="1" type="ORF">ARTHRO_10033</name>
</gene>
<organism evidence="1 2">
    <name type="scientific">Limnospira indica PCC 8005</name>
    <dbReference type="NCBI Taxonomy" id="376219"/>
    <lineage>
        <taxon>Bacteria</taxon>
        <taxon>Bacillati</taxon>
        <taxon>Cyanobacteriota</taxon>
        <taxon>Cyanophyceae</taxon>
        <taxon>Oscillatoriophycideae</taxon>
        <taxon>Oscillatoriales</taxon>
        <taxon>Sirenicapillariaceae</taxon>
        <taxon>Limnospira</taxon>
    </lineage>
</organism>
<dbReference type="RefSeq" id="WP_008051661.1">
    <property type="nucleotide sequence ID" value="NZ_FO818640.1"/>
</dbReference>
<keyword evidence="2" id="KW-1185">Reference proteome</keyword>
<protein>
    <recommendedName>
        <fullName evidence="3">Nucleic acid-binding protein</fullName>
    </recommendedName>
</protein>
<dbReference type="EMBL" id="FO818640">
    <property type="protein sequence ID" value="CDM92360.1"/>
    <property type="molecule type" value="Genomic_DNA"/>
</dbReference>
<name>A0A9P1KA11_9CYAN</name>
<dbReference type="PANTHER" id="PTHR39550">
    <property type="entry name" value="SLL0658 PROTEIN"/>
    <property type="match status" value="1"/>
</dbReference>
<dbReference type="Proteomes" id="UP000032946">
    <property type="component" value="Chromosome"/>
</dbReference>
<evidence type="ECO:0000313" key="2">
    <source>
        <dbReference type="Proteomes" id="UP000032946"/>
    </source>
</evidence>
<reference evidence="1 2" key="1">
    <citation type="submission" date="2014-02" db="EMBL/GenBank/DDBJ databases">
        <authorList>
            <person name="Genoscope - CEA"/>
        </authorList>
    </citation>
    <scope>NUCLEOTIDE SEQUENCE [LARGE SCALE GENOMIC DNA]</scope>
    <source>
        <strain evidence="1 2">PCC 8005</strain>
    </source>
</reference>
<evidence type="ECO:0000313" key="1">
    <source>
        <dbReference type="EMBL" id="CDM92360.1"/>
    </source>
</evidence>
<proteinExistence type="predicted"/>
<dbReference type="PANTHER" id="PTHR39550:SF1">
    <property type="entry name" value="SLL0658 PROTEIN"/>
    <property type="match status" value="1"/>
</dbReference>